<evidence type="ECO:0000259" key="7">
    <source>
        <dbReference type="PROSITE" id="PS50160"/>
    </source>
</evidence>
<dbReference type="GO" id="GO:0006273">
    <property type="term" value="P:lagging strand elongation"/>
    <property type="evidence" value="ECO:0007669"/>
    <property type="project" value="TreeGrafter"/>
</dbReference>
<keyword evidence="2 8" id="KW-0436">Ligase</keyword>
<dbReference type="GeneID" id="37270682"/>
<dbReference type="Proteomes" id="UP000245946">
    <property type="component" value="Unassembled WGS sequence"/>
</dbReference>
<feature type="compositionally biased region" description="Basic and acidic residues" evidence="6">
    <location>
        <begin position="127"/>
        <end position="137"/>
    </location>
</feature>
<evidence type="ECO:0000256" key="1">
    <source>
        <dbReference type="ARBA" id="ARBA00007572"/>
    </source>
</evidence>
<evidence type="ECO:0000256" key="2">
    <source>
        <dbReference type="ARBA" id="ARBA00022598"/>
    </source>
</evidence>
<evidence type="ECO:0000256" key="6">
    <source>
        <dbReference type="SAM" id="MobiDB-lite"/>
    </source>
</evidence>
<dbReference type="Gene3D" id="1.10.3260.10">
    <property type="entry name" value="DNA ligase, ATP-dependent, N-terminal domain"/>
    <property type="match status" value="1"/>
</dbReference>
<dbReference type="SUPFAM" id="SSF50249">
    <property type="entry name" value="Nucleic acid-binding proteins"/>
    <property type="match status" value="1"/>
</dbReference>
<dbReference type="AlphaFoldDB" id="A0A316Z7G6"/>
<dbReference type="GO" id="GO:0006310">
    <property type="term" value="P:DNA recombination"/>
    <property type="evidence" value="ECO:0007669"/>
    <property type="project" value="InterPro"/>
</dbReference>
<evidence type="ECO:0000256" key="5">
    <source>
        <dbReference type="ARBA" id="ARBA00022840"/>
    </source>
</evidence>
<sequence length="962" mass="104477">MAPKRAAPPAPASPRKRTSSRDQPLLAAFLSGSAQAQAKGKAREQRPEAVPEHDAAARPATPESDEQMARRLQQEWDAADSAALAVKGEQSSTGAGTGAVDAVKSEPTAASGSGVRIAPLFQSPKKPRAEKTEPSIKAEAQDARSAVEEGAGSWNAAPESSFYGALDALDLTQDPFEFDPTALDTSAWPRTSAGATAAPYRLLSIACASLSGTRSRILISNVCVNTLRILIHHDAAAVAPAAYLLSNHIAPPYEGIEMGIGGSVITAAVKEVTGVSAQRLKSLWNAHGDPGDVAYEARRGVKSLMQPAPLTIVKLFEQLHAMARMSGTGSAAQKRAVVTRLLVAARDEETRFLVRTLDGNLRIRAVRTTIAAALARAFVLDGPQSGREGSLSITRDESSGLRLQPAKPKERENVRWKELSARIARAERTVREVRARCPDFTRIAAALSAGGIDELSERVPLRIGTPLAPMLGSITRSLPDMHSRLGPRKFVSEFKYDGQRVQIHACHVPRDAEDADRRRAELKGGKGRWVGQNADVFVRLFSRHLEDITDKYPDILDAMPILMGVDSDAGSSEVPKDAPRRAVQSFVVDAEVVALGPNGELLPFQTLASRGRKDVALASVKVRVGIFAFDLMLLDGQQLLKKSFRVRRKLLHTRLPTLTPGDARLARFTHVRSCEATEPDEVKKFFDEARSSKCEGIMVKSLDHHWAPAAEANSEGDDEAAAPKLEQLADEVGDDVTQADLDTAEPDVELSTAVGKGVNGRGKALLSSYEPDKRCESWLKVKKDYVDGIGDTLDLVPIGAWHGMGRKNEWWSPVLLATYDPDTGQYVALCKCISGFTDVEYKSIKFDRFKLNGDACYDARAEDCRHDYDTGGLRPDVWFEPREVWEIRGADITLSPVYNCAKGLISPARGLSLRFPRFLKVRDSADKGPEEATTPRMMANLYLSQNEAGAIPGEAVDEEEEE</sequence>
<proteinExistence type="inferred from homology"/>
<dbReference type="STRING" id="58919.A0A316Z7G6"/>
<dbReference type="InterPro" id="IPR016059">
    <property type="entry name" value="DNA_ligase_ATP-dep_CS"/>
</dbReference>
<name>A0A316Z7G6_9BASI</name>
<dbReference type="Pfam" id="PF04675">
    <property type="entry name" value="DNA_ligase_A_N"/>
    <property type="match status" value="1"/>
</dbReference>
<dbReference type="PANTHER" id="PTHR45674:SF9">
    <property type="entry name" value="DNA LIGASE 3"/>
    <property type="match status" value="1"/>
</dbReference>
<dbReference type="FunFam" id="2.40.50.140:FF:000062">
    <property type="entry name" value="DNA ligase"/>
    <property type="match status" value="1"/>
</dbReference>
<dbReference type="OrthoDB" id="206088at2759"/>
<dbReference type="PANTHER" id="PTHR45674">
    <property type="entry name" value="DNA LIGASE 1/3 FAMILY MEMBER"/>
    <property type="match status" value="1"/>
</dbReference>
<dbReference type="CDD" id="cd07900">
    <property type="entry name" value="Adenylation_DNA_ligase_I_Euk"/>
    <property type="match status" value="1"/>
</dbReference>
<dbReference type="Pfam" id="PF04679">
    <property type="entry name" value="DNA_ligase_A_C"/>
    <property type="match status" value="1"/>
</dbReference>
<evidence type="ECO:0000256" key="4">
    <source>
        <dbReference type="ARBA" id="ARBA00022741"/>
    </source>
</evidence>
<keyword evidence="3" id="KW-0235">DNA replication</keyword>
<dbReference type="CDD" id="cd07969">
    <property type="entry name" value="OBF_DNA_ligase_I"/>
    <property type="match status" value="1"/>
</dbReference>
<reference evidence="8 9" key="1">
    <citation type="journal article" date="2018" name="Mol. Biol. Evol.">
        <title>Broad Genomic Sampling Reveals a Smut Pathogenic Ancestry of the Fungal Clade Ustilaginomycotina.</title>
        <authorList>
            <person name="Kijpornyongpan T."/>
            <person name="Mondo S.J."/>
            <person name="Barry K."/>
            <person name="Sandor L."/>
            <person name="Lee J."/>
            <person name="Lipzen A."/>
            <person name="Pangilinan J."/>
            <person name="LaButti K."/>
            <person name="Hainaut M."/>
            <person name="Henrissat B."/>
            <person name="Grigoriev I.V."/>
            <person name="Spatafora J.W."/>
            <person name="Aime M.C."/>
        </authorList>
    </citation>
    <scope>NUCLEOTIDE SEQUENCE [LARGE SCALE GENOMIC DNA]</scope>
    <source>
        <strain evidence="8 9">MCA 4186</strain>
    </source>
</reference>
<dbReference type="InterPro" id="IPR012340">
    <property type="entry name" value="NA-bd_OB-fold"/>
</dbReference>
<keyword evidence="9" id="KW-1185">Reference proteome</keyword>
<accession>A0A316Z7G6</accession>
<dbReference type="InterPro" id="IPR050191">
    <property type="entry name" value="ATP-dep_DNA_ligase"/>
</dbReference>
<dbReference type="RefSeq" id="XP_025596392.1">
    <property type="nucleotide sequence ID" value="XM_025743138.1"/>
</dbReference>
<feature type="region of interest" description="Disordered" evidence="6">
    <location>
        <begin position="387"/>
        <end position="409"/>
    </location>
</feature>
<dbReference type="InterPro" id="IPR012308">
    <property type="entry name" value="DNA_ligase_ATP-dep_N"/>
</dbReference>
<protein>
    <submittedName>
        <fullName evidence="8">ATP-dependent DNA ligase</fullName>
    </submittedName>
</protein>
<dbReference type="EMBL" id="KZ819301">
    <property type="protein sequence ID" value="PWN96113.1"/>
    <property type="molecule type" value="Genomic_DNA"/>
</dbReference>
<organism evidence="8 9">
    <name type="scientific">Tilletiopsis washingtonensis</name>
    <dbReference type="NCBI Taxonomy" id="58919"/>
    <lineage>
        <taxon>Eukaryota</taxon>
        <taxon>Fungi</taxon>
        <taxon>Dikarya</taxon>
        <taxon>Basidiomycota</taxon>
        <taxon>Ustilaginomycotina</taxon>
        <taxon>Exobasidiomycetes</taxon>
        <taxon>Entylomatales</taxon>
        <taxon>Entylomatales incertae sedis</taxon>
        <taxon>Tilletiopsis</taxon>
    </lineage>
</organism>
<dbReference type="InterPro" id="IPR012310">
    <property type="entry name" value="DNA_ligase_ATP-dep_cent"/>
</dbReference>
<feature type="region of interest" description="Disordered" evidence="6">
    <location>
        <begin position="1"/>
        <end position="137"/>
    </location>
</feature>
<dbReference type="PROSITE" id="PS50160">
    <property type="entry name" value="DNA_LIGASE_A3"/>
    <property type="match status" value="1"/>
</dbReference>
<dbReference type="Gene3D" id="3.30.470.30">
    <property type="entry name" value="DNA ligase/mRNA capping enzyme"/>
    <property type="match status" value="1"/>
</dbReference>
<gene>
    <name evidence="8" type="ORF">FA09DRAFT_331694</name>
</gene>
<keyword evidence="4" id="KW-0547">Nucleotide-binding</keyword>
<feature type="compositionally biased region" description="Basic and acidic residues" evidence="6">
    <location>
        <begin position="41"/>
        <end position="56"/>
    </location>
</feature>
<dbReference type="GO" id="GO:0005634">
    <property type="term" value="C:nucleus"/>
    <property type="evidence" value="ECO:0007669"/>
    <property type="project" value="TreeGrafter"/>
</dbReference>
<dbReference type="SUPFAM" id="SSF56091">
    <property type="entry name" value="DNA ligase/mRNA capping enzyme, catalytic domain"/>
    <property type="match status" value="1"/>
</dbReference>
<dbReference type="GO" id="GO:0003677">
    <property type="term" value="F:DNA binding"/>
    <property type="evidence" value="ECO:0007669"/>
    <property type="project" value="InterPro"/>
</dbReference>
<feature type="domain" description="ATP-dependent DNA ligase family profile" evidence="7">
    <location>
        <begin position="617"/>
        <end position="820"/>
    </location>
</feature>
<dbReference type="Pfam" id="PF01068">
    <property type="entry name" value="DNA_ligase_A_M"/>
    <property type="match status" value="1"/>
</dbReference>
<feature type="compositionally biased region" description="Pro residues" evidence="6">
    <location>
        <begin position="1"/>
        <end position="12"/>
    </location>
</feature>
<dbReference type="Gene3D" id="2.40.50.140">
    <property type="entry name" value="Nucleic acid-binding proteins"/>
    <property type="match status" value="1"/>
</dbReference>
<dbReference type="InterPro" id="IPR012309">
    <property type="entry name" value="DNA_ligase_ATP-dep_C"/>
</dbReference>
<evidence type="ECO:0000313" key="9">
    <source>
        <dbReference type="Proteomes" id="UP000245946"/>
    </source>
</evidence>
<dbReference type="Gene3D" id="3.30.1490.70">
    <property type="match status" value="1"/>
</dbReference>
<dbReference type="InterPro" id="IPR036599">
    <property type="entry name" value="DNA_ligase_N_sf"/>
</dbReference>
<keyword evidence="5" id="KW-0067">ATP-binding</keyword>
<dbReference type="GO" id="GO:0005524">
    <property type="term" value="F:ATP binding"/>
    <property type="evidence" value="ECO:0007669"/>
    <property type="project" value="UniProtKB-KW"/>
</dbReference>
<dbReference type="PROSITE" id="PS00697">
    <property type="entry name" value="DNA_LIGASE_A1"/>
    <property type="match status" value="1"/>
</dbReference>
<dbReference type="GO" id="GO:0006281">
    <property type="term" value="P:DNA repair"/>
    <property type="evidence" value="ECO:0007669"/>
    <property type="project" value="InterPro"/>
</dbReference>
<evidence type="ECO:0000256" key="3">
    <source>
        <dbReference type="ARBA" id="ARBA00022705"/>
    </source>
</evidence>
<dbReference type="GO" id="GO:0003910">
    <property type="term" value="F:DNA ligase (ATP) activity"/>
    <property type="evidence" value="ECO:0007669"/>
    <property type="project" value="InterPro"/>
</dbReference>
<evidence type="ECO:0000313" key="8">
    <source>
        <dbReference type="EMBL" id="PWN96113.1"/>
    </source>
</evidence>
<dbReference type="SUPFAM" id="SSF117018">
    <property type="entry name" value="ATP-dependent DNA ligase DNA-binding domain"/>
    <property type="match status" value="1"/>
</dbReference>
<comment type="similarity">
    <text evidence="1">Belongs to the ATP-dependent DNA ligase family.</text>
</comment>